<dbReference type="SUPFAM" id="SSF48334">
    <property type="entry name" value="DNA repair protein MutS, domain III"/>
    <property type="match status" value="1"/>
</dbReference>
<dbReference type="InterPro" id="IPR027417">
    <property type="entry name" value="P-loop_NTPase"/>
</dbReference>
<dbReference type="OrthoDB" id="29596at2759"/>
<dbReference type="SMART" id="SM00533">
    <property type="entry name" value="MUTSd"/>
    <property type="match status" value="1"/>
</dbReference>
<feature type="domain" description="DNA mismatch repair proteins mutS family" evidence="7">
    <location>
        <begin position="672"/>
        <end position="888"/>
    </location>
</feature>
<keyword evidence="9" id="KW-1185">Reference proteome</keyword>
<comment type="similarity">
    <text evidence="1">Belongs to the DNA mismatch repair MutS family.</text>
</comment>
<evidence type="ECO:0000259" key="6">
    <source>
        <dbReference type="SMART" id="SM00533"/>
    </source>
</evidence>
<dbReference type="FunFam" id="1.10.1420.10:FF:000050">
    <property type="entry name" value="DNA mismatch repair protein Msh5, putative"/>
    <property type="match status" value="1"/>
</dbReference>
<evidence type="ECO:0000313" key="9">
    <source>
        <dbReference type="Proteomes" id="UP000234275"/>
    </source>
</evidence>
<accession>A0A2I2FT14</accession>
<protein>
    <submittedName>
        <fullName evidence="8">DNA mismatch repair protein Msh5</fullName>
    </submittedName>
</protein>
<dbReference type="EMBL" id="MSFO01000010">
    <property type="protein sequence ID" value="PLB43783.1"/>
    <property type="molecule type" value="Genomic_DNA"/>
</dbReference>
<organism evidence="8 9">
    <name type="scientific">Aspergillus steynii IBT 23096</name>
    <dbReference type="NCBI Taxonomy" id="1392250"/>
    <lineage>
        <taxon>Eukaryota</taxon>
        <taxon>Fungi</taxon>
        <taxon>Dikarya</taxon>
        <taxon>Ascomycota</taxon>
        <taxon>Pezizomycotina</taxon>
        <taxon>Eurotiomycetes</taxon>
        <taxon>Eurotiomycetidae</taxon>
        <taxon>Eurotiales</taxon>
        <taxon>Aspergillaceae</taxon>
        <taxon>Aspergillus</taxon>
        <taxon>Aspergillus subgen. Circumdati</taxon>
    </lineage>
</organism>
<evidence type="ECO:0000256" key="5">
    <source>
        <dbReference type="SAM" id="MobiDB-lite"/>
    </source>
</evidence>
<feature type="domain" description="DNA mismatch repair protein MutS core" evidence="6">
    <location>
        <begin position="307"/>
        <end position="640"/>
    </location>
</feature>
<evidence type="ECO:0000256" key="2">
    <source>
        <dbReference type="ARBA" id="ARBA00022741"/>
    </source>
</evidence>
<sequence>MGPSISERSSQPPFDAITSLPPRHTPNPAARPIAQCSFSSSSQRNSASIVPPSPAVINSRINDRLGEQLTDDVFDQVIVAIDTRDSGTVGCSYYSAREEKLYMLGDMQSSGTDIIDTIIFQTKPTVILASPRVEYLHGQGRLGLDIDESSDSYLPYQIDVRPSQEFGHASAISKLVSLDISSRHEEQIRFLVPHAGLVDADHMDTESLDFTLQEGRILHMGGSIEIQNTVTMGCAGAILTHLQRRRATMSSGNGTIEIFRIASVEMVGLKGTMFVNSRTLLSLQIMESESHPCMINQGSGTKSSSAKEGLSVFGLFQRFAFTPQGKNLLKQYFLRPSTDMKVICERHSFISVYLRPDNFNALNKIVKSLKHIKNLRYVMINLRKGISTGSGKITGFKTTVWATLLAFAFYGIDIHDALKETSGGAGLELHQKALRALEAAQLYLVGRMIQEIVDIDSSEEQGRTVVKPGLDRELDKMKDTYDGLSSLLKKVAIEIAKTIPESLEIDVNVIYFPQLGFNIAIPLTERGEAAYAGPVDDWELIFVTENRAYFKDFRMREMDQTLGDIYGLICEREIEITYELAQKVLQYKKVLIEASDICGQVDSVLAMAQAASFYKLVRPKMTEENILRIEGGRHILQELTVSSYVPNDTLLVGGELDAEASGSSNQSSMNAPNMLLLTGPNYSGKSVYMKQVALVIYLAQIGSFVPAESAEVGITDKILLKSNTQDSVSQIQSTFMNDLQQISFDLKQVTGRSLLLIDEFGKGTNTNGSYHHYHQLRRKLTNWTWRTDGIGLACGVLEHLLGLEDAPKIIFATHFHEILNHELIKLGPRLQLAHMEIRICEDARENGDQITYLYNFRLGRSSKSFGTVCAAMNGISQPIVDRANELVSLATRGENLVAACAMLSAEETSLLEKADKLARAFLGLDLSDEGHSNDADRVLDRLFEEVDT</sequence>
<dbReference type="AlphaFoldDB" id="A0A2I2FT14"/>
<keyword evidence="2" id="KW-0547">Nucleotide-binding</keyword>
<evidence type="ECO:0000256" key="3">
    <source>
        <dbReference type="ARBA" id="ARBA00022840"/>
    </source>
</evidence>
<dbReference type="InterPro" id="IPR036187">
    <property type="entry name" value="DNA_mismatch_repair_MutS_sf"/>
</dbReference>
<dbReference type="Gene3D" id="1.10.1420.10">
    <property type="match status" value="1"/>
</dbReference>
<dbReference type="PANTHER" id="PTHR11361">
    <property type="entry name" value="DNA MISMATCH REPAIR PROTEIN MUTS FAMILY MEMBER"/>
    <property type="match status" value="1"/>
</dbReference>
<dbReference type="InterPro" id="IPR045076">
    <property type="entry name" value="MutS"/>
</dbReference>
<dbReference type="PANTHER" id="PTHR11361:SF20">
    <property type="entry name" value="MUTS PROTEIN HOMOLOG 5"/>
    <property type="match status" value="1"/>
</dbReference>
<evidence type="ECO:0000256" key="1">
    <source>
        <dbReference type="ARBA" id="ARBA00006271"/>
    </source>
</evidence>
<keyword evidence="4" id="KW-0238">DNA-binding</keyword>
<keyword evidence="3" id="KW-0067">ATP-binding</keyword>
<dbReference type="RefSeq" id="XP_024699085.1">
    <property type="nucleotide sequence ID" value="XM_024847196.1"/>
</dbReference>
<dbReference type="STRING" id="1392250.A0A2I2FT14"/>
<dbReference type="GO" id="GO:0005634">
    <property type="term" value="C:nucleus"/>
    <property type="evidence" value="ECO:0007669"/>
    <property type="project" value="TreeGrafter"/>
</dbReference>
<dbReference type="Pfam" id="PF05192">
    <property type="entry name" value="MutS_III"/>
    <property type="match status" value="1"/>
</dbReference>
<dbReference type="InterPro" id="IPR007696">
    <property type="entry name" value="DNA_mismatch_repair_MutS_core"/>
</dbReference>
<feature type="compositionally biased region" description="Polar residues" evidence="5">
    <location>
        <begin position="1"/>
        <end position="12"/>
    </location>
</feature>
<evidence type="ECO:0000256" key="4">
    <source>
        <dbReference type="ARBA" id="ARBA00023125"/>
    </source>
</evidence>
<dbReference type="GO" id="GO:0006298">
    <property type="term" value="P:mismatch repair"/>
    <property type="evidence" value="ECO:0007669"/>
    <property type="project" value="InterPro"/>
</dbReference>
<name>A0A2I2FT14_9EURO</name>
<dbReference type="Gene3D" id="3.40.50.300">
    <property type="entry name" value="P-loop containing nucleotide triphosphate hydrolases"/>
    <property type="match status" value="1"/>
</dbReference>
<comment type="caution">
    <text evidence="8">The sequence shown here is derived from an EMBL/GenBank/DDBJ whole genome shotgun (WGS) entry which is preliminary data.</text>
</comment>
<gene>
    <name evidence="8" type="ORF">P170DRAFT_418102</name>
</gene>
<dbReference type="VEuPathDB" id="FungiDB:P170DRAFT_418102"/>
<dbReference type="Pfam" id="PF00488">
    <property type="entry name" value="MutS_V"/>
    <property type="match status" value="1"/>
</dbReference>
<dbReference type="SMART" id="SM00534">
    <property type="entry name" value="MUTSac"/>
    <property type="match status" value="1"/>
</dbReference>
<dbReference type="Proteomes" id="UP000234275">
    <property type="component" value="Unassembled WGS sequence"/>
</dbReference>
<evidence type="ECO:0000259" key="7">
    <source>
        <dbReference type="SMART" id="SM00534"/>
    </source>
</evidence>
<dbReference type="GO" id="GO:0005524">
    <property type="term" value="F:ATP binding"/>
    <property type="evidence" value="ECO:0007669"/>
    <property type="project" value="UniProtKB-KW"/>
</dbReference>
<feature type="region of interest" description="Disordered" evidence="5">
    <location>
        <begin position="1"/>
        <end position="33"/>
    </location>
</feature>
<proteinExistence type="inferred from homology"/>
<dbReference type="GeneID" id="36554895"/>
<dbReference type="SUPFAM" id="SSF52540">
    <property type="entry name" value="P-loop containing nucleoside triphosphate hydrolases"/>
    <property type="match status" value="1"/>
</dbReference>
<reference evidence="8 9" key="1">
    <citation type="submission" date="2016-12" db="EMBL/GenBank/DDBJ databases">
        <title>The genomes of Aspergillus section Nigri reveals drivers in fungal speciation.</title>
        <authorList>
            <consortium name="DOE Joint Genome Institute"/>
            <person name="Vesth T.C."/>
            <person name="Nybo J."/>
            <person name="Theobald S."/>
            <person name="Brandl J."/>
            <person name="Frisvad J.C."/>
            <person name="Nielsen K.F."/>
            <person name="Lyhne E.K."/>
            <person name="Kogle M.E."/>
            <person name="Kuo A."/>
            <person name="Riley R."/>
            <person name="Clum A."/>
            <person name="Nolan M."/>
            <person name="Lipzen A."/>
            <person name="Salamov A."/>
            <person name="Henrissat B."/>
            <person name="Wiebenga A."/>
            <person name="De Vries R.P."/>
            <person name="Grigoriev I.V."/>
            <person name="Mortensen U.H."/>
            <person name="Andersen M.R."/>
            <person name="Baker S.E."/>
        </authorList>
    </citation>
    <scope>NUCLEOTIDE SEQUENCE [LARGE SCALE GENOMIC DNA]</scope>
    <source>
        <strain evidence="8 9">IBT 23096</strain>
    </source>
</reference>
<dbReference type="InterPro" id="IPR000432">
    <property type="entry name" value="DNA_mismatch_repair_MutS_C"/>
</dbReference>
<evidence type="ECO:0000313" key="8">
    <source>
        <dbReference type="EMBL" id="PLB43783.1"/>
    </source>
</evidence>
<dbReference type="GO" id="GO:0140664">
    <property type="term" value="F:ATP-dependent DNA damage sensor activity"/>
    <property type="evidence" value="ECO:0007669"/>
    <property type="project" value="InterPro"/>
</dbReference>
<dbReference type="GO" id="GO:0051026">
    <property type="term" value="P:chiasma assembly"/>
    <property type="evidence" value="ECO:0007669"/>
    <property type="project" value="TreeGrafter"/>
</dbReference>
<dbReference type="GO" id="GO:0030983">
    <property type="term" value="F:mismatched DNA binding"/>
    <property type="evidence" value="ECO:0007669"/>
    <property type="project" value="InterPro"/>
</dbReference>